<dbReference type="Proteomes" id="UP000652761">
    <property type="component" value="Unassembled WGS sequence"/>
</dbReference>
<reference evidence="2" key="1">
    <citation type="submission" date="2017-07" db="EMBL/GenBank/DDBJ databases">
        <title>Taro Niue Genome Assembly and Annotation.</title>
        <authorList>
            <person name="Atibalentja N."/>
            <person name="Keating K."/>
            <person name="Fields C.J."/>
        </authorList>
    </citation>
    <scope>NUCLEOTIDE SEQUENCE</scope>
    <source>
        <strain evidence="2">Niue_2</strain>
        <tissue evidence="2">Leaf</tissue>
    </source>
</reference>
<sequence>MIRWHDVAGRCMQVPARHIPEIVNTQNSRNSKLVCVRKPAVIQVPVAIAAAYPLHGGLQVVQEKPGEDEVPVVGVVGTEGCNKLLHRYHLLDVCTVALLLLAVQGTVKNAEGRGCHRDGQTELDVEGLTGAKQANIVHGVGRIGFAALLGVFDISANWIRKGPNEVGRPVCRGRSRWGDQWRRRGGAEGDLDGEISGGGEEVQGRERERESPRNLSGREHQH</sequence>
<evidence type="ECO:0000313" key="3">
    <source>
        <dbReference type="Proteomes" id="UP000652761"/>
    </source>
</evidence>
<dbReference type="EMBL" id="NMUH01001952">
    <property type="protein sequence ID" value="MQL96745.1"/>
    <property type="molecule type" value="Genomic_DNA"/>
</dbReference>
<accession>A0A843VLC0</accession>
<evidence type="ECO:0000256" key="1">
    <source>
        <dbReference type="SAM" id="MobiDB-lite"/>
    </source>
</evidence>
<keyword evidence="3" id="KW-1185">Reference proteome</keyword>
<dbReference type="AlphaFoldDB" id="A0A843VLC0"/>
<name>A0A843VLC0_COLES</name>
<feature type="compositionally biased region" description="Basic and acidic residues" evidence="1">
    <location>
        <begin position="202"/>
        <end position="222"/>
    </location>
</feature>
<comment type="caution">
    <text evidence="2">The sequence shown here is derived from an EMBL/GenBank/DDBJ whole genome shotgun (WGS) entry which is preliminary data.</text>
</comment>
<gene>
    <name evidence="2" type="ORF">Taro_029424</name>
</gene>
<protein>
    <submittedName>
        <fullName evidence="2">Uncharacterized protein</fullName>
    </submittedName>
</protein>
<organism evidence="2 3">
    <name type="scientific">Colocasia esculenta</name>
    <name type="common">Wild taro</name>
    <name type="synonym">Arum esculentum</name>
    <dbReference type="NCBI Taxonomy" id="4460"/>
    <lineage>
        <taxon>Eukaryota</taxon>
        <taxon>Viridiplantae</taxon>
        <taxon>Streptophyta</taxon>
        <taxon>Embryophyta</taxon>
        <taxon>Tracheophyta</taxon>
        <taxon>Spermatophyta</taxon>
        <taxon>Magnoliopsida</taxon>
        <taxon>Liliopsida</taxon>
        <taxon>Araceae</taxon>
        <taxon>Aroideae</taxon>
        <taxon>Colocasieae</taxon>
        <taxon>Colocasia</taxon>
    </lineage>
</organism>
<feature type="region of interest" description="Disordered" evidence="1">
    <location>
        <begin position="181"/>
        <end position="222"/>
    </location>
</feature>
<evidence type="ECO:0000313" key="2">
    <source>
        <dbReference type="EMBL" id="MQL96745.1"/>
    </source>
</evidence>
<proteinExistence type="predicted"/>